<proteinExistence type="predicted"/>
<reference evidence="1" key="1">
    <citation type="submission" date="2019-10" db="EMBL/GenBank/DDBJ databases">
        <title>Extensively Drug-Resistant Pseudomonas aeruginosa ST664 clone carrying KPC-2-encoding megaplasmid in a burn clinic.</title>
        <authorList>
            <person name="Li Z."/>
            <person name="Cai Z."/>
            <person name="Cai Z."/>
            <person name="Zhang Y."/>
            <person name="Fu T."/>
            <person name="Jin Y."/>
            <person name="Cheng Z."/>
            <person name="Jin S."/>
            <person name="Wu W."/>
            <person name="Yang L."/>
            <person name="Bai F."/>
        </authorList>
    </citation>
    <scope>NUCLEOTIDE SEQUENCE</scope>
    <source>
        <strain evidence="1">NK546</strain>
        <plasmid evidence="1">pNK546b</plasmid>
    </source>
</reference>
<organism evidence="1">
    <name type="scientific">Pseudomonas aeruginosa</name>
    <dbReference type="NCBI Taxonomy" id="287"/>
    <lineage>
        <taxon>Bacteria</taxon>
        <taxon>Pseudomonadati</taxon>
        <taxon>Pseudomonadota</taxon>
        <taxon>Gammaproteobacteria</taxon>
        <taxon>Pseudomonadales</taxon>
        <taxon>Pseudomonadaceae</taxon>
        <taxon>Pseudomonas</taxon>
    </lineage>
</organism>
<keyword evidence="1" id="KW-0614">Plasmid</keyword>
<dbReference type="RefSeq" id="WP_023093722.1">
    <property type="nucleotide sequence ID" value="NZ_BSAS01000029.1"/>
</dbReference>
<name>A0A6C0L1G5_PSEAI</name>
<sequence length="95" mass="10504">MTIVKMKTATGEEVTVKLAEGAGSGKGKSFLPEVAKSIEQAEQERLRLNREYFEEGCACIHKAKTLQPCPTNMPDSEAVAFYEQNCKCSRNYVPS</sequence>
<dbReference type="AlphaFoldDB" id="A0A6C0L1G5"/>
<dbReference type="EMBL" id="MN583270">
    <property type="protein sequence ID" value="QHU24501.1"/>
    <property type="molecule type" value="Genomic_DNA"/>
</dbReference>
<evidence type="ECO:0000313" key="1">
    <source>
        <dbReference type="EMBL" id="QHU24501.1"/>
    </source>
</evidence>
<protein>
    <submittedName>
        <fullName evidence="1">Uncharacterized protein</fullName>
    </submittedName>
</protein>
<accession>A0A6C0L1G5</accession>
<geneLocation type="plasmid" evidence="1">
    <name>pNK546b</name>
</geneLocation>